<keyword evidence="1" id="KW-0805">Transcription regulation</keyword>
<evidence type="ECO:0000313" key="5">
    <source>
        <dbReference type="EMBL" id="MFC0545767.1"/>
    </source>
</evidence>
<dbReference type="Gene3D" id="1.20.120.530">
    <property type="entry name" value="GntR ligand-binding domain-like"/>
    <property type="match status" value="1"/>
</dbReference>
<dbReference type="Pfam" id="PF07729">
    <property type="entry name" value="FCD"/>
    <property type="match status" value="1"/>
</dbReference>
<dbReference type="SUPFAM" id="SSF48008">
    <property type="entry name" value="GntR ligand-binding domain-like"/>
    <property type="match status" value="1"/>
</dbReference>
<dbReference type="PANTHER" id="PTHR43537">
    <property type="entry name" value="TRANSCRIPTIONAL REGULATOR, GNTR FAMILY"/>
    <property type="match status" value="1"/>
</dbReference>
<dbReference type="InterPro" id="IPR000524">
    <property type="entry name" value="Tscrpt_reg_HTH_GntR"/>
</dbReference>
<dbReference type="PROSITE" id="PS50949">
    <property type="entry name" value="HTH_GNTR"/>
    <property type="match status" value="1"/>
</dbReference>
<evidence type="ECO:0000313" key="6">
    <source>
        <dbReference type="Proteomes" id="UP001589810"/>
    </source>
</evidence>
<evidence type="ECO:0000256" key="2">
    <source>
        <dbReference type="ARBA" id="ARBA00023125"/>
    </source>
</evidence>
<evidence type="ECO:0000256" key="3">
    <source>
        <dbReference type="ARBA" id="ARBA00023163"/>
    </source>
</evidence>
<sequence>MATTGTGATRTDGVHARLREDILGGVLPPGQRLKFPELCRRYDTSVGAAREALTRLASAGLVRSQAHQGYVVTPLSVEDLSELTIARVEVECLVLRMAIAEGDVRWEADAIAAHHLLERAPYLDPDNPARSTAEWSAAHTAFHEALLAGCGNRRLRDVANGLRDEAELYRQWSITPAQAKGRDVAAEHRAILDAVISRDTDLAVRLLGEHISLTTQLLKDAAEPGQ</sequence>
<comment type="caution">
    <text evidence="5">The sequence shown here is derived from an EMBL/GenBank/DDBJ whole genome shotgun (WGS) entry which is preliminary data.</text>
</comment>
<dbReference type="RefSeq" id="WP_273943701.1">
    <property type="nucleotide sequence ID" value="NZ_CP097263.1"/>
</dbReference>
<dbReference type="SUPFAM" id="SSF46785">
    <property type="entry name" value="Winged helix' DNA-binding domain"/>
    <property type="match status" value="1"/>
</dbReference>
<gene>
    <name evidence="5" type="ORF">ACFFH7_29920</name>
</gene>
<reference evidence="5 6" key="1">
    <citation type="submission" date="2024-09" db="EMBL/GenBank/DDBJ databases">
        <authorList>
            <person name="Sun Q."/>
            <person name="Mori K."/>
        </authorList>
    </citation>
    <scope>NUCLEOTIDE SEQUENCE [LARGE SCALE GENOMIC DNA]</scope>
    <source>
        <strain evidence="5 6">TBRC 1432</strain>
    </source>
</reference>
<name>A0ABV6MZM1_9PSEU</name>
<keyword evidence="3" id="KW-0804">Transcription</keyword>
<dbReference type="Gene3D" id="1.10.10.10">
    <property type="entry name" value="Winged helix-like DNA-binding domain superfamily/Winged helix DNA-binding domain"/>
    <property type="match status" value="1"/>
</dbReference>
<evidence type="ECO:0000259" key="4">
    <source>
        <dbReference type="PROSITE" id="PS50949"/>
    </source>
</evidence>
<dbReference type="PANTHER" id="PTHR43537:SF20">
    <property type="entry name" value="HTH-TYPE TRANSCRIPTIONAL REPRESSOR GLAR"/>
    <property type="match status" value="1"/>
</dbReference>
<dbReference type="InterPro" id="IPR008920">
    <property type="entry name" value="TF_FadR/GntR_C"/>
</dbReference>
<dbReference type="InterPro" id="IPR011711">
    <property type="entry name" value="GntR_C"/>
</dbReference>
<dbReference type="InterPro" id="IPR036388">
    <property type="entry name" value="WH-like_DNA-bd_sf"/>
</dbReference>
<proteinExistence type="predicted"/>
<dbReference type="InterPro" id="IPR036390">
    <property type="entry name" value="WH_DNA-bd_sf"/>
</dbReference>
<accession>A0ABV6MZM1</accession>
<keyword evidence="2" id="KW-0238">DNA-binding</keyword>
<dbReference type="CDD" id="cd07377">
    <property type="entry name" value="WHTH_GntR"/>
    <property type="match status" value="1"/>
</dbReference>
<dbReference type="SMART" id="SM00895">
    <property type="entry name" value="FCD"/>
    <property type="match status" value="1"/>
</dbReference>
<dbReference type="Pfam" id="PF00392">
    <property type="entry name" value="GntR"/>
    <property type="match status" value="1"/>
</dbReference>
<dbReference type="EMBL" id="JBHLUD010000010">
    <property type="protein sequence ID" value="MFC0545767.1"/>
    <property type="molecule type" value="Genomic_DNA"/>
</dbReference>
<dbReference type="Proteomes" id="UP001589810">
    <property type="component" value="Unassembled WGS sequence"/>
</dbReference>
<keyword evidence="6" id="KW-1185">Reference proteome</keyword>
<dbReference type="SMART" id="SM00345">
    <property type="entry name" value="HTH_GNTR"/>
    <property type="match status" value="1"/>
</dbReference>
<feature type="domain" description="HTH gntR-type" evidence="4">
    <location>
        <begin position="8"/>
        <end position="75"/>
    </location>
</feature>
<organism evidence="5 6">
    <name type="scientific">Kutzneria chonburiensis</name>
    <dbReference type="NCBI Taxonomy" id="1483604"/>
    <lineage>
        <taxon>Bacteria</taxon>
        <taxon>Bacillati</taxon>
        <taxon>Actinomycetota</taxon>
        <taxon>Actinomycetes</taxon>
        <taxon>Pseudonocardiales</taxon>
        <taxon>Pseudonocardiaceae</taxon>
        <taxon>Kutzneria</taxon>
    </lineage>
</organism>
<evidence type="ECO:0000256" key="1">
    <source>
        <dbReference type="ARBA" id="ARBA00023015"/>
    </source>
</evidence>
<protein>
    <submittedName>
        <fullName evidence="5">GntR family transcriptional regulator</fullName>
    </submittedName>
</protein>